<organism evidence="1 2">
    <name type="scientific">Saccharomyces uvarum</name>
    <name type="common">Yeast</name>
    <name type="synonym">Saccharomyces bayanus var. uvarum</name>
    <dbReference type="NCBI Taxonomy" id="230603"/>
    <lineage>
        <taxon>Eukaryota</taxon>
        <taxon>Fungi</taxon>
        <taxon>Dikarya</taxon>
        <taxon>Ascomycota</taxon>
        <taxon>Saccharomycotina</taxon>
        <taxon>Saccharomycetes</taxon>
        <taxon>Saccharomycetales</taxon>
        <taxon>Saccharomycetaceae</taxon>
        <taxon>Saccharomyces</taxon>
    </lineage>
</organism>
<evidence type="ECO:0000313" key="1">
    <source>
        <dbReference type="EMBL" id="CAI4063037.1"/>
    </source>
</evidence>
<dbReference type="GO" id="GO:0009306">
    <property type="term" value="P:protein secretion"/>
    <property type="evidence" value="ECO:0007669"/>
    <property type="project" value="TreeGrafter"/>
</dbReference>
<dbReference type="PANTHER" id="PTHR17985:SF8">
    <property type="entry name" value="TRANSPORT AND GOLGI ORGANIZATION PROTEIN 2 HOMOLOG"/>
    <property type="match status" value="1"/>
</dbReference>
<dbReference type="GO" id="GO:0005794">
    <property type="term" value="C:Golgi apparatus"/>
    <property type="evidence" value="ECO:0007669"/>
    <property type="project" value="TreeGrafter"/>
</dbReference>
<dbReference type="EMBL" id="OX365918">
    <property type="protein sequence ID" value="CAI4063037.1"/>
    <property type="molecule type" value="Genomic_DNA"/>
</dbReference>
<reference evidence="1" key="1">
    <citation type="submission" date="2022-10" db="EMBL/GenBank/DDBJ databases">
        <authorList>
            <person name="Byrne P K."/>
        </authorList>
    </citation>
    <scope>NUCLEOTIDE SEQUENCE</scope>
    <source>
        <strain evidence="1">CBS7001</strain>
    </source>
</reference>
<evidence type="ECO:0000313" key="2">
    <source>
        <dbReference type="Proteomes" id="UP001162090"/>
    </source>
</evidence>
<dbReference type="InterPro" id="IPR008551">
    <property type="entry name" value="TANGO2"/>
</dbReference>
<accession>A0AA35JIW2</accession>
<proteinExistence type="predicted"/>
<sequence>MCILMATRAHPAYELILISNRDEFLERKTHATCWHNDDFILSPYDVAKTSMEKQIFGTWSGINKEGKLATILNLKMDDQRSCTKSKSRGMLPFTFLTSHKARFQDWDDYNKFEKHYDGLRTTGDFNFFYGDVIEKRYKVIDSLGHTFDVLGSTCRRDPDSYMVISNGKYHNSSSISEQAWEKVKIARDSLETLILDNIESDEETLISNCFQLASKSSLPDTGLKPDLLQMLVDPNVTMNTIYVPPLRRPPGDDLGASIPDGDYYGTRSQIVLLVSKDSSKVTFIERVLYSSDEDVSHYSASAPKEEKRFEFEL</sequence>
<dbReference type="Proteomes" id="UP001162090">
    <property type="component" value="Chromosome 7"/>
</dbReference>
<dbReference type="Pfam" id="PF05742">
    <property type="entry name" value="TANGO2"/>
    <property type="match status" value="1"/>
</dbReference>
<evidence type="ECO:0008006" key="3">
    <source>
        <dbReference type="Google" id="ProtNLM"/>
    </source>
</evidence>
<dbReference type="PANTHER" id="PTHR17985">
    <property type="entry name" value="SER/THR-RICH PROTEIN T10 IN DGCR REGION"/>
    <property type="match status" value="1"/>
</dbReference>
<dbReference type="AlphaFoldDB" id="A0AA35JIW2"/>
<gene>
    <name evidence="1" type="primary">SUVC07G3580</name>
    <name evidence="1" type="ORF">SUVC_07G3580</name>
</gene>
<name>A0AA35JIW2_SACUV</name>
<protein>
    <recommendedName>
        <fullName evidence="3">YGR127W-like protein</fullName>
    </recommendedName>
</protein>
<dbReference type="GO" id="GO:0007030">
    <property type="term" value="P:Golgi organization"/>
    <property type="evidence" value="ECO:0007669"/>
    <property type="project" value="TreeGrafter"/>
</dbReference>